<dbReference type="FunFam" id="3.30.70.660:FF:000002">
    <property type="entry name" value="tRNA pseudouridine synthase"/>
    <property type="match status" value="1"/>
</dbReference>
<evidence type="ECO:0000256" key="1">
    <source>
        <dbReference type="ARBA" id="ARBA00001166"/>
    </source>
</evidence>
<dbReference type="InterPro" id="IPR020095">
    <property type="entry name" value="PsdUridine_synth_TruA_C"/>
</dbReference>
<dbReference type="InterPro" id="IPR041708">
    <property type="entry name" value="PUS1/PUS2-like"/>
</dbReference>
<comment type="catalytic activity">
    <reaction evidence="1">
        <text>a uridine in mRNA = a pseudouridine in mRNA</text>
        <dbReference type="Rhea" id="RHEA:56644"/>
        <dbReference type="Rhea" id="RHEA-COMP:14658"/>
        <dbReference type="Rhea" id="RHEA-COMP:14659"/>
        <dbReference type="ChEBI" id="CHEBI:65314"/>
        <dbReference type="ChEBI" id="CHEBI:65315"/>
    </reaction>
</comment>
<comment type="similarity">
    <text evidence="4">Belongs to the tRNA pseudouridine synthase TruA family.</text>
</comment>
<dbReference type="InterPro" id="IPR001406">
    <property type="entry name" value="PsdUridine_synth_TruA"/>
</dbReference>
<evidence type="ECO:0000313" key="19">
    <source>
        <dbReference type="Proteomes" id="UP001219933"/>
    </source>
</evidence>
<keyword evidence="19" id="KW-1185">Reference proteome</keyword>
<dbReference type="GO" id="GO:0006397">
    <property type="term" value="P:mRNA processing"/>
    <property type="evidence" value="ECO:0007669"/>
    <property type="project" value="UniProtKB-KW"/>
</dbReference>
<dbReference type="PANTHER" id="PTHR11142">
    <property type="entry name" value="PSEUDOURIDYLATE SYNTHASE"/>
    <property type="match status" value="1"/>
</dbReference>
<dbReference type="GO" id="GO:0031120">
    <property type="term" value="P:snRNA pseudouridine synthesis"/>
    <property type="evidence" value="ECO:0007669"/>
    <property type="project" value="UniProtKB-ARBA"/>
</dbReference>
<dbReference type="InterPro" id="IPR020097">
    <property type="entry name" value="PsdUridine_synth_TruA_a/b_dom"/>
</dbReference>
<dbReference type="GO" id="GO:0003723">
    <property type="term" value="F:RNA binding"/>
    <property type="evidence" value="ECO:0007669"/>
    <property type="project" value="InterPro"/>
</dbReference>
<dbReference type="InterPro" id="IPR020103">
    <property type="entry name" value="PsdUridine_synth_cat_dom_sf"/>
</dbReference>
<dbReference type="GO" id="GO:1990481">
    <property type="term" value="P:mRNA pseudouridine synthesis"/>
    <property type="evidence" value="ECO:0007669"/>
    <property type="project" value="TreeGrafter"/>
</dbReference>
<evidence type="ECO:0000256" key="2">
    <source>
        <dbReference type="ARBA" id="ARBA00001832"/>
    </source>
</evidence>
<evidence type="ECO:0000256" key="9">
    <source>
        <dbReference type="ARBA" id="ARBA00036943"/>
    </source>
</evidence>
<evidence type="ECO:0000256" key="8">
    <source>
        <dbReference type="ARBA" id="ARBA00023242"/>
    </source>
</evidence>
<feature type="region of interest" description="Disordered" evidence="16">
    <location>
        <begin position="530"/>
        <end position="586"/>
    </location>
</feature>
<feature type="compositionally biased region" description="Low complexity" evidence="16">
    <location>
        <begin position="56"/>
        <end position="82"/>
    </location>
</feature>
<evidence type="ECO:0000256" key="7">
    <source>
        <dbReference type="ARBA" id="ARBA00023235"/>
    </source>
</evidence>
<dbReference type="CDD" id="cd02568">
    <property type="entry name" value="PseudoU_synth_PUS1_PUS2"/>
    <property type="match status" value="1"/>
</dbReference>
<dbReference type="Gene3D" id="3.30.70.660">
    <property type="entry name" value="Pseudouridine synthase I, catalytic domain, C-terminal subdomain"/>
    <property type="match status" value="1"/>
</dbReference>
<keyword evidence="5" id="KW-0507">mRNA processing</keyword>
<accession>A0AAF0ERI6</accession>
<evidence type="ECO:0000256" key="15">
    <source>
        <dbReference type="PIRSR" id="PIRSR641708-2"/>
    </source>
</evidence>
<evidence type="ECO:0000259" key="17">
    <source>
        <dbReference type="Pfam" id="PF01416"/>
    </source>
</evidence>
<feature type="compositionally biased region" description="Low complexity" evidence="16">
    <location>
        <begin position="22"/>
        <end position="37"/>
    </location>
</feature>
<evidence type="ECO:0000256" key="13">
    <source>
        <dbReference type="ARBA" id="ARBA00080858"/>
    </source>
</evidence>
<comment type="catalytic activity">
    <reaction evidence="9">
        <text>a uridine in tRNA = a pseudouridine in tRNA</text>
        <dbReference type="Rhea" id="RHEA:54572"/>
        <dbReference type="Rhea" id="RHEA-COMP:13339"/>
        <dbReference type="Rhea" id="RHEA-COMP:13934"/>
        <dbReference type="ChEBI" id="CHEBI:65314"/>
        <dbReference type="ChEBI" id="CHEBI:65315"/>
    </reaction>
</comment>
<feature type="binding site" evidence="15">
    <location>
        <position position="213"/>
    </location>
    <ligand>
        <name>substrate</name>
    </ligand>
</feature>
<keyword evidence="7 18" id="KW-0413">Isomerase</keyword>
<evidence type="ECO:0000256" key="14">
    <source>
        <dbReference type="PIRSR" id="PIRSR641708-1"/>
    </source>
</evidence>
<feature type="compositionally biased region" description="Basic and acidic residues" evidence="16">
    <location>
        <begin position="7"/>
        <end position="20"/>
    </location>
</feature>
<dbReference type="Pfam" id="PF01416">
    <property type="entry name" value="PseudoU_synth_1"/>
    <property type="match status" value="1"/>
</dbReference>
<dbReference type="FunFam" id="3.30.70.580:FF:000002">
    <property type="entry name" value="tRNA pseudouridine synthase"/>
    <property type="match status" value="1"/>
</dbReference>
<dbReference type="SUPFAM" id="SSF55120">
    <property type="entry name" value="Pseudouridine synthase"/>
    <property type="match status" value="1"/>
</dbReference>
<protein>
    <recommendedName>
        <fullName evidence="11">tRNA pseudouridine synthase 1</fullName>
    </recommendedName>
    <alternativeName>
        <fullName evidence="12">tRNA pseudouridylate synthase 1</fullName>
    </alternativeName>
    <alternativeName>
        <fullName evidence="13">tRNA-uridine isomerase 1</fullName>
    </alternativeName>
</protein>
<dbReference type="PANTHER" id="PTHR11142:SF4">
    <property type="entry name" value="PSEUDOURIDYLATE SYNTHASE 1 HOMOLOG"/>
    <property type="match status" value="1"/>
</dbReference>
<comment type="catalytic activity">
    <reaction evidence="2">
        <text>uridine in snRNA = pseudouridine in snRNA</text>
        <dbReference type="Rhea" id="RHEA:51124"/>
        <dbReference type="Rhea" id="RHEA-COMP:12891"/>
        <dbReference type="Rhea" id="RHEA-COMP:12892"/>
        <dbReference type="ChEBI" id="CHEBI:65314"/>
        <dbReference type="ChEBI" id="CHEBI:65315"/>
    </reaction>
</comment>
<evidence type="ECO:0000256" key="10">
    <source>
        <dbReference type="ARBA" id="ARBA00053072"/>
    </source>
</evidence>
<feature type="active site" description="Nucleophile" evidence="14">
    <location>
        <position position="151"/>
    </location>
</feature>
<dbReference type="GO" id="GO:0031119">
    <property type="term" value="P:tRNA pseudouridine synthesis"/>
    <property type="evidence" value="ECO:0007669"/>
    <property type="project" value="InterPro"/>
</dbReference>
<dbReference type="EMBL" id="CP119879">
    <property type="protein sequence ID" value="WFD35568.1"/>
    <property type="molecule type" value="Genomic_DNA"/>
</dbReference>
<evidence type="ECO:0000313" key="18">
    <source>
        <dbReference type="EMBL" id="WFD35568.1"/>
    </source>
</evidence>
<dbReference type="GO" id="GO:0009982">
    <property type="term" value="F:pseudouridine synthase activity"/>
    <property type="evidence" value="ECO:0007669"/>
    <property type="project" value="InterPro"/>
</dbReference>
<sequence length="586" mass="64768">MSTTADAAEKVDAKRGRESDAVDGAAGATGAAGTADAPEGVPPAKVQRTDSRRDAAAAGSGSGCANDAGNDADNAADNADNGEASSQRLAKRKVAIFFGYCGSGYSGLQVNPGVKTIEGDVFDAFCRAGAVSEDNAVNPNKVQLQRAARTDRGVHAAGNLLTLKLILEPPQVPEGQTLVEYVNTLLPEQIRLWDIRRVQSAFNARTSCDSRMYEYLLPTYVFLPPKPMSSMWRMLRRLDHAPDGEAQEGETDLAPWEDPLTRDDPVLNHPFWREHGYTSDFATDVAAKRNWRISAEQLDRVRAVFSEYTGSHNFHNYTVGKEFRDKSAYRNMKRLSISEPQLIEGTEWVSVKLHGQSFMLHQIRKMIGLLVLLGRTNAPKSLISETYGPARIHVPKAPGLGLLLEEPFFAGYNIKVANSNARIEKQVQTLRSKGVAFDAPAVVQANSGIREAVDYDAFRARMDAFKQRFIYDEIHRTEAETSEYVFMCAVLTRFAKWLNYLDVFVGPDFEYLNARGVVPQCAILRVGEQRRAPGGQPRAKKEHEQNAQHQQNEQHPQNEQHQQHELLGIESDDDEGGSVPAAELEG</sequence>
<dbReference type="Proteomes" id="UP001219933">
    <property type="component" value="Chromosome 3"/>
</dbReference>
<name>A0AAF0ERI6_9BASI</name>
<reference evidence="18" key="1">
    <citation type="submission" date="2023-03" db="EMBL/GenBank/DDBJ databases">
        <title>Mating type loci evolution in Malassezia.</title>
        <authorList>
            <person name="Coelho M.A."/>
        </authorList>
    </citation>
    <scope>NUCLEOTIDE SEQUENCE</scope>
    <source>
        <strain evidence="18">CBS 11721</strain>
    </source>
</reference>
<dbReference type="InterPro" id="IPR020094">
    <property type="entry name" value="TruA/RsuA/RluB/E/F_N"/>
</dbReference>
<evidence type="ECO:0000256" key="5">
    <source>
        <dbReference type="ARBA" id="ARBA00022664"/>
    </source>
</evidence>
<evidence type="ECO:0000256" key="4">
    <source>
        <dbReference type="ARBA" id="ARBA00009375"/>
    </source>
</evidence>
<dbReference type="AlphaFoldDB" id="A0AAF0ERI6"/>
<evidence type="ECO:0000256" key="12">
    <source>
        <dbReference type="ARBA" id="ARBA00079072"/>
    </source>
</evidence>
<organism evidence="18 19">
    <name type="scientific">Malassezia cuniculi</name>
    <dbReference type="NCBI Taxonomy" id="948313"/>
    <lineage>
        <taxon>Eukaryota</taxon>
        <taxon>Fungi</taxon>
        <taxon>Dikarya</taxon>
        <taxon>Basidiomycota</taxon>
        <taxon>Ustilaginomycotina</taxon>
        <taxon>Malasseziomycetes</taxon>
        <taxon>Malasseziales</taxon>
        <taxon>Malasseziaceae</taxon>
        <taxon>Malassezia</taxon>
    </lineage>
</organism>
<feature type="domain" description="Pseudouridine synthase I TruA alpha/beta" evidence="17">
    <location>
        <begin position="306"/>
        <end position="408"/>
    </location>
</feature>
<keyword evidence="6" id="KW-0819">tRNA processing</keyword>
<evidence type="ECO:0000256" key="11">
    <source>
        <dbReference type="ARBA" id="ARBA00073968"/>
    </source>
</evidence>
<proteinExistence type="inferred from homology"/>
<dbReference type="Gene3D" id="3.30.70.580">
    <property type="entry name" value="Pseudouridine synthase I, catalytic domain, N-terminal subdomain"/>
    <property type="match status" value="1"/>
</dbReference>
<evidence type="ECO:0000256" key="16">
    <source>
        <dbReference type="SAM" id="MobiDB-lite"/>
    </source>
</evidence>
<dbReference type="NCBIfam" id="TIGR00071">
    <property type="entry name" value="hisT_truA"/>
    <property type="match status" value="1"/>
</dbReference>
<feature type="region of interest" description="Disordered" evidence="16">
    <location>
        <begin position="1"/>
        <end position="83"/>
    </location>
</feature>
<comment type="function">
    <text evidence="10">Formation of pseudouridine at positions 27 and 28 in the anticodon stem and loop of transfer RNAs; at positions 34 and 36 of intron-containing precursor tRNA(Ile) and at position 35 in the intron-containing tRNA(Tyr). Catalyzes pseudouridylation at position 44 in U2 snRNA. Also catalyzes pseudouridylation of mRNAs.</text>
</comment>
<gene>
    <name evidence="18" type="primary">PUS1</name>
    <name evidence="18" type="ORF">MCUN1_002424</name>
</gene>
<keyword evidence="8" id="KW-0539">Nucleus</keyword>
<evidence type="ECO:0000256" key="6">
    <source>
        <dbReference type="ARBA" id="ARBA00022694"/>
    </source>
</evidence>
<comment type="subcellular location">
    <subcellularLocation>
        <location evidence="3">Nucleus</location>
    </subcellularLocation>
</comment>
<dbReference type="GO" id="GO:0005634">
    <property type="term" value="C:nucleus"/>
    <property type="evidence" value="ECO:0007669"/>
    <property type="project" value="UniProtKB-SubCell"/>
</dbReference>
<evidence type="ECO:0000256" key="3">
    <source>
        <dbReference type="ARBA" id="ARBA00004123"/>
    </source>
</evidence>